<dbReference type="EMBL" id="DSEU01000059">
    <property type="protein sequence ID" value="HEM67605.1"/>
    <property type="molecule type" value="Genomic_DNA"/>
</dbReference>
<accession>A0A7J2U5E5</accession>
<reference evidence="2" key="1">
    <citation type="journal article" date="2020" name="mSystems">
        <title>Genome- and Community-Level Interaction Insights into Carbon Utilization and Element Cycling Functions of Hydrothermarchaeota in Hydrothermal Sediment.</title>
        <authorList>
            <person name="Zhou Z."/>
            <person name="Liu Y."/>
            <person name="Xu W."/>
            <person name="Pan J."/>
            <person name="Luo Z.H."/>
            <person name="Li M."/>
        </authorList>
    </citation>
    <scope>NUCLEOTIDE SEQUENCE [LARGE SCALE GENOMIC DNA]</scope>
    <source>
        <strain evidence="2">SpSt-125</strain>
    </source>
</reference>
<organism evidence="2">
    <name type="scientific">Ignisphaera aggregans</name>
    <dbReference type="NCBI Taxonomy" id="334771"/>
    <lineage>
        <taxon>Archaea</taxon>
        <taxon>Thermoproteota</taxon>
        <taxon>Thermoprotei</taxon>
        <taxon>Desulfurococcales</taxon>
        <taxon>Desulfurococcaceae</taxon>
        <taxon>Ignisphaera</taxon>
    </lineage>
</organism>
<keyword evidence="1" id="KW-0812">Transmembrane</keyword>
<evidence type="ECO:0000256" key="1">
    <source>
        <dbReference type="SAM" id="Phobius"/>
    </source>
</evidence>
<comment type="caution">
    <text evidence="2">The sequence shown here is derived from an EMBL/GenBank/DDBJ whole genome shotgun (WGS) entry which is preliminary data.</text>
</comment>
<sequence length="112" mass="12497">MALGSTGTHGVWMMLVNPQRGATPANGITNIYKYRQVPLAGKRCLRPPHKAPYDLFHIVIYKWVYEDALDMLTFYSASILAIVVILHDALLLSALKACLHHNIARKAITNVL</sequence>
<evidence type="ECO:0000313" key="2">
    <source>
        <dbReference type="EMBL" id="HEM67605.1"/>
    </source>
</evidence>
<gene>
    <name evidence="2" type="ORF">ENO26_08615</name>
</gene>
<protein>
    <submittedName>
        <fullName evidence="2">Uncharacterized protein</fullName>
    </submittedName>
</protein>
<name>A0A7J2U5E5_9CREN</name>
<dbReference type="AlphaFoldDB" id="A0A7J2U5E5"/>
<proteinExistence type="predicted"/>
<feature type="transmembrane region" description="Helical" evidence="1">
    <location>
        <begin position="72"/>
        <end position="95"/>
    </location>
</feature>
<keyword evidence="1" id="KW-0472">Membrane</keyword>
<keyword evidence="1" id="KW-1133">Transmembrane helix</keyword>